<dbReference type="Proteomes" id="UP000252825">
    <property type="component" value="Segment"/>
</dbReference>
<proteinExistence type="predicted"/>
<protein>
    <submittedName>
        <fullName evidence="1">Uncharacterized protein</fullName>
    </submittedName>
</protein>
<evidence type="ECO:0000313" key="1">
    <source>
        <dbReference type="EMBL" id="AXC41449.1"/>
    </source>
</evidence>
<dbReference type="GeneID" id="54996120"/>
<name>A0A2Z5HMA6_9CAUD</name>
<evidence type="ECO:0000313" key="2">
    <source>
        <dbReference type="Proteomes" id="UP000252825"/>
    </source>
</evidence>
<keyword evidence="2" id="KW-1185">Reference proteome</keyword>
<organism evidence="1 2">
    <name type="scientific">Salmonella phage S126</name>
    <dbReference type="NCBI Taxonomy" id="2231352"/>
    <lineage>
        <taxon>Viruses</taxon>
        <taxon>Duplodnaviria</taxon>
        <taxon>Heunggongvirae</taxon>
        <taxon>Uroviricota</taxon>
        <taxon>Caudoviricetes</taxon>
        <taxon>Demerecviridae</taxon>
        <taxon>Markadamsvirinae</taxon>
        <taxon>Epseptimavirus</taxon>
        <taxon>Epseptimavirus S126</taxon>
    </lineage>
</organism>
<dbReference type="RefSeq" id="YP_009805408.1">
    <property type="nucleotide sequence ID" value="NC_048008.1"/>
</dbReference>
<accession>A0A2Z5HMA6</accession>
<sequence length="110" mass="13048">MKLNFSELTQLDEFLGFVTERGFINVDHQTLEVLQSIQNKTKIDLEDLWRPLSELTPLNMKVIVKNIQSGEEREMVRRELASSYSPEFVLLEHDDEPEPLWTKDYVWRLP</sequence>
<dbReference type="EMBL" id="MH370376">
    <property type="protein sequence ID" value="AXC41449.1"/>
    <property type="molecule type" value="Genomic_DNA"/>
</dbReference>
<reference evidence="2" key="1">
    <citation type="submission" date="2018-05" db="EMBL/GenBank/DDBJ databases">
        <title>Host range determinants of Salmonella infecting bacteriophages.</title>
        <authorList>
            <person name="Gencay Y.E."/>
        </authorList>
    </citation>
    <scope>NUCLEOTIDE SEQUENCE [LARGE SCALE GENOMIC DNA]</scope>
</reference>
<dbReference type="KEGG" id="vg:54996120"/>